<dbReference type="GO" id="GO:0003677">
    <property type="term" value="F:DNA binding"/>
    <property type="evidence" value="ECO:0007669"/>
    <property type="project" value="InterPro"/>
</dbReference>
<reference evidence="2 3" key="1">
    <citation type="submission" date="2019-06" db="EMBL/GenBank/DDBJ databases">
        <title>The draft genome of Rhizobium smilacinae PTYR-5.</title>
        <authorList>
            <person name="Liu L."/>
            <person name="Li L."/>
            <person name="Zhang X."/>
        </authorList>
    </citation>
    <scope>NUCLEOTIDE SEQUENCE [LARGE SCALE GENOMIC DNA]</scope>
    <source>
        <strain evidence="2 3">PTYR-5</strain>
    </source>
</reference>
<sequence>MPQQAIRKTPDDNPLGSYLKDRRAKLDPAEFGIVATRRRTPGLRREEVAQRANVSATWYTWLEQGRGGAPSTDVLDRLAKALSLSSAEREHLFLLAQHRPPEIRHQPFEPISPQLQRVLDAMTFSPAVLRTALWDVVGWNAAASAVMTDYALLPLEDRNILKLIFCNDRVRGHMVNWERDARSAVAAFRAEAIKAAPAETLQVMVDDLSRKSPEFDAIWRDYDIQNYGAGTKHFRHEIAGDLMMEYSSFTVDGRPDLGLVIFTPMTVMDAERVMHLVETKRAAL</sequence>
<dbReference type="InterPro" id="IPR010982">
    <property type="entry name" value="Lambda_DNA-bd_dom_sf"/>
</dbReference>
<name>A0A5C4XVG8_9HYPH</name>
<dbReference type="Gene3D" id="1.10.260.40">
    <property type="entry name" value="lambda repressor-like DNA-binding domains"/>
    <property type="match status" value="1"/>
</dbReference>
<organism evidence="2 3">
    <name type="scientific">Aliirhizobium smilacinae</name>
    <dbReference type="NCBI Taxonomy" id="1395944"/>
    <lineage>
        <taxon>Bacteria</taxon>
        <taxon>Pseudomonadati</taxon>
        <taxon>Pseudomonadota</taxon>
        <taxon>Alphaproteobacteria</taxon>
        <taxon>Hyphomicrobiales</taxon>
        <taxon>Rhizobiaceae</taxon>
        <taxon>Aliirhizobium</taxon>
    </lineage>
</organism>
<dbReference type="EMBL" id="VDMN01000001">
    <property type="protein sequence ID" value="TNM66680.1"/>
    <property type="molecule type" value="Genomic_DNA"/>
</dbReference>
<protein>
    <submittedName>
        <fullName evidence="2">Helix-turn-helix domain-containing protein</fullName>
    </submittedName>
</protein>
<dbReference type="AlphaFoldDB" id="A0A5C4XVG8"/>
<proteinExistence type="predicted"/>
<dbReference type="Proteomes" id="UP000311605">
    <property type="component" value="Unassembled WGS sequence"/>
</dbReference>
<feature type="domain" description="HTH cro/C1-type" evidence="1">
    <location>
        <begin position="42"/>
        <end position="89"/>
    </location>
</feature>
<evidence type="ECO:0000259" key="1">
    <source>
        <dbReference type="PROSITE" id="PS50943"/>
    </source>
</evidence>
<dbReference type="OrthoDB" id="5346389at2"/>
<dbReference type="InterPro" id="IPR001387">
    <property type="entry name" value="Cro/C1-type_HTH"/>
</dbReference>
<dbReference type="CDD" id="cd00093">
    <property type="entry name" value="HTH_XRE"/>
    <property type="match status" value="1"/>
</dbReference>
<dbReference type="Pfam" id="PF17765">
    <property type="entry name" value="MLTR_LBD"/>
    <property type="match status" value="1"/>
</dbReference>
<dbReference type="Gene3D" id="3.30.450.180">
    <property type="match status" value="1"/>
</dbReference>
<dbReference type="InterPro" id="IPR041413">
    <property type="entry name" value="MLTR_LBD"/>
</dbReference>
<gene>
    <name evidence="2" type="ORF">FHP24_01480</name>
</gene>
<dbReference type="PROSITE" id="PS50943">
    <property type="entry name" value="HTH_CROC1"/>
    <property type="match status" value="1"/>
</dbReference>
<dbReference type="PANTHER" id="PTHR35010:SF2">
    <property type="entry name" value="BLL4672 PROTEIN"/>
    <property type="match status" value="1"/>
</dbReference>
<comment type="caution">
    <text evidence="2">The sequence shown here is derived from an EMBL/GenBank/DDBJ whole genome shotgun (WGS) entry which is preliminary data.</text>
</comment>
<dbReference type="PANTHER" id="PTHR35010">
    <property type="entry name" value="BLL4672 PROTEIN-RELATED"/>
    <property type="match status" value="1"/>
</dbReference>
<evidence type="ECO:0000313" key="2">
    <source>
        <dbReference type="EMBL" id="TNM66680.1"/>
    </source>
</evidence>
<dbReference type="SMART" id="SM00530">
    <property type="entry name" value="HTH_XRE"/>
    <property type="match status" value="1"/>
</dbReference>
<keyword evidence="3" id="KW-1185">Reference proteome</keyword>
<accession>A0A5C4XVG8</accession>
<dbReference type="SUPFAM" id="SSF47413">
    <property type="entry name" value="lambda repressor-like DNA-binding domains"/>
    <property type="match status" value="1"/>
</dbReference>
<dbReference type="Pfam" id="PF13560">
    <property type="entry name" value="HTH_31"/>
    <property type="match status" value="1"/>
</dbReference>
<evidence type="ECO:0000313" key="3">
    <source>
        <dbReference type="Proteomes" id="UP000311605"/>
    </source>
</evidence>